<dbReference type="InterPro" id="IPR021744">
    <property type="entry name" value="CbiG_N"/>
</dbReference>
<evidence type="ECO:0000256" key="3">
    <source>
        <dbReference type="ARBA" id="ARBA00022603"/>
    </source>
</evidence>
<evidence type="ECO:0000256" key="4">
    <source>
        <dbReference type="ARBA" id="ARBA00022679"/>
    </source>
</evidence>
<name>A0ABU5EEA0_9PROT</name>
<evidence type="ECO:0000313" key="9">
    <source>
        <dbReference type="EMBL" id="MDY0883865.1"/>
    </source>
</evidence>
<dbReference type="EMBL" id="JAXCLW010000003">
    <property type="protein sequence ID" value="MDY0883865.1"/>
    <property type="molecule type" value="Genomic_DNA"/>
</dbReference>
<dbReference type="PANTHER" id="PTHR47036:SF1">
    <property type="entry name" value="COBALT-FACTOR III C(17)-METHYLTRANSFERASE-RELATED"/>
    <property type="match status" value="1"/>
</dbReference>
<evidence type="ECO:0000256" key="5">
    <source>
        <dbReference type="ARBA" id="ARBA00022691"/>
    </source>
</evidence>
<protein>
    <submittedName>
        <fullName evidence="9">Precorrin-3B C(17)-methyltransferase</fullName>
        <ecNumber evidence="9">2.1.1.131</ecNumber>
    </submittedName>
</protein>
<dbReference type="Gene3D" id="3.40.50.11220">
    <property type="match status" value="1"/>
</dbReference>
<dbReference type="Pfam" id="PF01890">
    <property type="entry name" value="CbiG_C"/>
    <property type="match status" value="1"/>
</dbReference>
<dbReference type="Gene3D" id="3.40.1010.10">
    <property type="entry name" value="Cobalt-precorrin-4 Transmethylase, Domain 1"/>
    <property type="match status" value="1"/>
</dbReference>
<evidence type="ECO:0000256" key="1">
    <source>
        <dbReference type="ARBA" id="ARBA00004953"/>
    </source>
</evidence>
<reference evidence="9 10" key="1">
    <citation type="journal article" date="2016" name="Antonie Van Leeuwenhoek">
        <title>Dongia soli sp. nov., isolated from soil from Dokdo, Korea.</title>
        <authorList>
            <person name="Kim D.U."/>
            <person name="Lee H."/>
            <person name="Kim H."/>
            <person name="Kim S.G."/>
            <person name="Ka J.O."/>
        </authorList>
    </citation>
    <scope>NUCLEOTIDE SEQUENCE [LARGE SCALE GENOMIC DNA]</scope>
    <source>
        <strain evidence="9 10">D78</strain>
    </source>
</reference>
<keyword evidence="4 9" id="KW-0808">Transferase</keyword>
<dbReference type="InterPro" id="IPR002750">
    <property type="entry name" value="CobE/GbiG_C"/>
</dbReference>
<dbReference type="InterPro" id="IPR006363">
    <property type="entry name" value="Cbl_synth_CobJ/CibH_dom"/>
</dbReference>
<feature type="domain" description="CobE/GbiG C-terminal" evidence="7">
    <location>
        <begin position="215"/>
        <end position="335"/>
    </location>
</feature>
<gene>
    <name evidence="9" type="primary">cobJ</name>
    <name evidence="9" type="ORF">SMD27_13520</name>
</gene>
<dbReference type="Pfam" id="PF00590">
    <property type="entry name" value="TP_methylase"/>
    <property type="match status" value="1"/>
</dbReference>
<comment type="caution">
    <text evidence="9">The sequence shown here is derived from an EMBL/GenBank/DDBJ whole genome shotgun (WGS) entry which is preliminary data.</text>
</comment>
<dbReference type="RefSeq" id="WP_320508930.1">
    <property type="nucleotide sequence ID" value="NZ_JAXCLW010000003.1"/>
</dbReference>
<dbReference type="SUPFAM" id="SSF53790">
    <property type="entry name" value="Tetrapyrrole methylase"/>
    <property type="match status" value="1"/>
</dbReference>
<dbReference type="Gene3D" id="3.30.950.10">
    <property type="entry name" value="Methyltransferase, Cobalt-precorrin-4 Transmethylase, Domain 2"/>
    <property type="match status" value="1"/>
</dbReference>
<dbReference type="SUPFAM" id="SSF159664">
    <property type="entry name" value="CobE/GbiG C-terminal domain-like"/>
    <property type="match status" value="1"/>
</dbReference>
<dbReference type="SUPFAM" id="SSF159672">
    <property type="entry name" value="CbiG N-terminal domain-like"/>
    <property type="match status" value="1"/>
</dbReference>
<dbReference type="EC" id="2.1.1.131" evidence="9"/>
<keyword evidence="2" id="KW-0169">Cobalamin biosynthesis</keyword>
<evidence type="ECO:0000259" key="7">
    <source>
        <dbReference type="Pfam" id="PF01890"/>
    </source>
</evidence>
<dbReference type="InterPro" id="IPR014776">
    <property type="entry name" value="4pyrrole_Mease_sub2"/>
</dbReference>
<dbReference type="CDD" id="cd11646">
    <property type="entry name" value="Precorrin_3B_C17_MT"/>
    <property type="match status" value="1"/>
</dbReference>
<feature type="domain" description="Tetrapyrrole methylase" evidence="6">
    <location>
        <begin position="353"/>
        <end position="563"/>
    </location>
</feature>
<organism evidence="9 10">
    <name type="scientific">Dongia soli</name>
    <dbReference type="NCBI Taxonomy" id="600628"/>
    <lineage>
        <taxon>Bacteria</taxon>
        <taxon>Pseudomonadati</taxon>
        <taxon>Pseudomonadota</taxon>
        <taxon>Alphaproteobacteria</taxon>
        <taxon>Rhodospirillales</taxon>
        <taxon>Dongiaceae</taxon>
        <taxon>Dongia</taxon>
    </lineage>
</organism>
<proteinExistence type="predicted"/>
<dbReference type="InterPro" id="IPR038029">
    <property type="entry name" value="GbiG_N_sf"/>
</dbReference>
<dbReference type="Gene3D" id="3.30.420.180">
    <property type="entry name" value="CobE/GbiG C-terminal domain"/>
    <property type="match status" value="1"/>
</dbReference>
<sequence length="618" mass="64313">MMMQNDMRAAIIVLSRGSLALAQRIKAAVPAAEIHSLAARIDDADLTFTETPAHLRNLFLAGRPIIGICAAGILIRGLAPVLTDKVSEPPVLAVAADGSSVVPLLGGHHGANQLARDVAAALQGHAAITTAGDLKLGIALDEPPSGWVIEDIAQAKPVAAALLASETVTLQIEGGAEATWLSGVNGIVPSGGRKTILISDRKDASADLVYRPKTVVLGIGCERLAPLEEVSDLARRSLADAGISPLSVACIATIALKAAEPAIHALARELGVPVRVFTAAELEAQAPRLVNPSEIVFQETGCHGVAEGAALAGVGASGALILPKQRSNRATCAVARATGIVDPTSIGRARGSLAIVGIGPGAAASRTHEVDAALRKASDFVGYKLYLDLLGPLTQGKGLHDSDLGAEEARARIALDLAAQGKDVALVCSGDAGIYALATLVYELIDKERNPDWERLEITGLPGVSAMQVAAARIGATLGHDFCAISLSDLLTPWPAIEQRLKAAAEGDFVISFYNPVSQRRRTQLAAAKEILLQHRPGDTPVLLARNLGRPGETLRVVHLTDLNVDDVDMLTLVQVGSSASRVVQRPDGGVWVYTPRGYEKKMTIRSDGGQKLAGGKA</sequence>
<accession>A0ABU5EEA0</accession>
<dbReference type="GO" id="GO:0032259">
    <property type="term" value="P:methylation"/>
    <property type="evidence" value="ECO:0007669"/>
    <property type="project" value="UniProtKB-KW"/>
</dbReference>
<keyword evidence="5" id="KW-0949">S-adenosyl-L-methionine</keyword>
<dbReference type="InterPro" id="IPR000878">
    <property type="entry name" value="4pyrrol_Mease"/>
</dbReference>
<dbReference type="PANTHER" id="PTHR47036">
    <property type="entry name" value="COBALT-FACTOR III C(17)-METHYLTRANSFERASE-RELATED"/>
    <property type="match status" value="1"/>
</dbReference>
<keyword evidence="3 9" id="KW-0489">Methyltransferase</keyword>
<dbReference type="InterPro" id="IPR014777">
    <property type="entry name" value="4pyrrole_Mease_sub1"/>
</dbReference>
<dbReference type="InterPro" id="IPR035996">
    <property type="entry name" value="4pyrrol_Methylase_sf"/>
</dbReference>
<dbReference type="Proteomes" id="UP001279642">
    <property type="component" value="Unassembled WGS sequence"/>
</dbReference>
<dbReference type="InterPro" id="IPR051810">
    <property type="entry name" value="Precorrin_MeTrfase"/>
</dbReference>
<feature type="domain" description="Cobalamin synthesis G N-terminal" evidence="8">
    <location>
        <begin position="54"/>
        <end position="133"/>
    </location>
</feature>
<comment type="pathway">
    <text evidence="1">Cofactor biosynthesis; adenosylcobalamin biosynthesis.</text>
</comment>
<evidence type="ECO:0000259" key="6">
    <source>
        <dbReference type="Pfam" id="PF00590"/>
    </source>
</evidence>
<dbReference type="GO" id="GO:0030789">
    <property type="term" value="F:precorrin-3B C17-methyltransferase activity"/>
    <property type="evidence" value="ECO:0007669"/>
    <property type="project" value="UniProtKB-EC"/>
</dbReference>
<evidence type="ECO:0000256" key="2">
    <source>
        <dbReference type="ARBA" id="ARBA00022573"/>
    </source>
</evidence>
<evidence type="ECO:0000259" key="8">
    <source>
        <dbReference type="Pfam" id="PF11760"/>
    </source>
</evidence>
<keyword evidence="10" id="KW-1185">Reference proteome</keyword>
<dbReference type="Pfam" id="PF11760">
    <property type="entry name" value="CbiG_N"/>
    <property type="match status" value="1"/>
</dbReference>
<dbReference type="NCBIfam" id="TIGR01466">
    <property type="entry name" value="cobJ_cbiH"/>
    <property type="match status" value="1"/>
</dbReference>
<dbReference type="InterPro" id="IPR036518">
    <property type="entry name" value="CobE/GbiG_C_sf"/>
</dbReference>
<evidence type="ECO:0000313" key="10">
    <source>
        <dbReference type="Proteomes" id="UP001279642"/>
    </source>
</evidence>